<organism evidence="1 2">
    <name type="scientific">Penicillium nordicum</name>
    <dbReference type="NCBI Taxonomy" id="229535"/>
    <lineage>
        <taxon>Eukaryota</taxon>
        <taxon>Fungi</taxon>
        <taxon>Dikarya</taxon>
        <taxon>Ascomycota</taxon>
        <taxon>Pezizomycotina</taxon>
        <taxon>Eurotiomycetes</taxon>
        <taxon>Eurotiomycetidae</taxon>
        <taxon>Eurotiales</taxon>
        <taxon>Aspergillaceae</taxon>
        <taxon>Penicillium</taxon>
    </lineage>
</organism>
<accession>A0A0M8P565</accession>
<proteinExistence type="predicted"/>
<comment type="caution">
    <text evidence="1">The sequence shown here is derived from an EMBL/GenBank/DDBJ whole genome shotgun (WGS) entry which is preliminary data.</text>
</comment>
<keyword evidence="2" id="KW-1185">Reference proteome</keyword>
<dbReference type="Proteomes" id="UP000037696">
    <property type="component" value="Unassembled WGS sequence"/>
</dbReference>
<protein>
    <submittedName>
        <fullName evidence="1">Uncharacterized protein</fullName>
    </submittedName>
</protein>
<evidence type="ECO:0000313" key="2">
    <source>
        <dbReference type="Proteomes" id="UP000037696"/>
    </source>
</evidence>
<gene>
    <name evidence="1" type="ORF">ACN38_g5331</name>
</gene>
<evidence type="ECO:0000313" key="1">
    <source>
        <dbReference type="EMBL" id="KOS43767.1"/>
    </source>
</evidence>
<dbReference type="EMBL" id="LHQQ01000074">
    <property type="protein sequence ID" value="KOS43767.1"/>
    <property type="molecule type" value="Genomic_DNA"/>
</dbReference>
<name>A0A0M8P565_9EURO</name>
<reference evidence="1 2" key="1">
    <citation type="submission" date="2015-08" db="EMBL/GenBank/DDBJ databases">
        <title>Genome sequencing of Penicillium nordicum.</title>
        <authorList>
            <person name="Nguyen H.D."/>
            <person name="Seifert K.A."/>
        </authorList>
    </citation>
    <scope>NUCLEOTIDE SEQUENCE [LARGE SCALE GENOMIC DNA]</scope>
    <source>
        <strain evidence="1 2">DAOMC 185683</strain>
    </source>
</reference>
<dbReference type="AlphaFoldDB" id="A0A0M8P565"/>
<sequence>MLPHIHLYIGDINSLSTPLSLSLSLSPSPSPSPPLSSIFYKYQTYSLFINIHTDPIFNANFHFCPGCHPAGAMEVGLGPRYFHHDQHEQLQLGI</sequence>